<sequence length="167" mass="18599">MTTLPSDAVHASIAELVRAYLAADYRWQHGGDWHDLQIGLQAPALELLYPDHGTFGMLSAWNPRSVECAESVNREADRALRDDLAATGLPFLPAFGSAFDRSWREPGWMVIGLTLDKFDALSRKYGQLGTVWWTYGQPGRLRVDASRPAEFGNDEHVDWLRASPADG</sequence>
<keyword evidence="2" id="KW-1185">Reference proteome</keyword>
<evidence type="ECO:0000313" key="1">
    <source>
        <dbReference type="EMBL" id="MFC3715399.1"/>
    </source>
</evidence>
<protein>
    <submittedName>
        <fullName evidence="1">DUF3293 domain-containing protein</fullName>
    </submittedName>
</protein>
<gene>
    <name evidence="1" type="ORF">ACFONC_04455</name>
</gene>
<dbReference type="EMBL" id="JBHRYA010000003">
    <property type="protein sequence ID" value="MFC3715399.1"/>
    <property type="molecule type" value="Genomic_DNA"/>
</dbReference>
<evidence type="ECO:0000313" key="2">
    <source>
        <dbReference type="Proteomes" id="UP001595705"/>
    </source>
</evidence>
<dbReference type="Pfam" id="PF11697">
    <property type="entry name" value="DUF3293"/>
    <property type="match status" value="1"/>
</dbReference>
<name>A0ABV7XGZ6_9GAMM</name>
<reference evidence="2" key="1">
    <citation type="journal article" date="2019" name="Int. J. Syst. Evol. Microbiol.">
        <title>The Global Catalogue of Microorganisms (GCM) 10K type strain sequencing project: providing services to taxonomists for standard genome sequencing and annotation.</title>
        <authorList>
            <consortium name="The Broad Institute Genomics Platform"/>
            <consortium name="The Broad Institute Genome Sequencing Center for Infectious Disease"/>
            <person name="Wu L."/>
            <person name="Ma J."/>
        </authorList>
    </citation>
    <scope>NUCLEOTIDE SEQUENCE [LARGE SCALE GENOMIC DNA]</scope>
    <source>
        <strain evidence="2">KCTC 42441</strain>
    </source>
</reference>
<proteinExistence type="predicted"/>
<organism evidence="1 2">
    <name type="scientific">Luteimonas soli</name>
    <dbReference type="NCBI Taxonomy" id="1648966"/>
    <lineage>
        <taxon>Bacteria</taxon>
        <taxon>Pseudomonadati</taxon>
        <taxon>Pseudomonadota</taxon>
        <taxon>Gammaproteobacteria</taxon>
        <taxon>Lysobacterales</taxon>
        <taxon>Lysobacteraceae</taxon>
        <taxon>Luteimonas</taxon>
    </lineage>
</organism>
<dbReference type="Proteomes" id="UP001595705">
    <property type="component" value="Unassembled WGS sequence"/>
</dbReference>
<comment type="caution">
    <text evidence="1">The sequence shown here is derived from an EMBL/GenBank/DDBJ whole genome shotgun (WGS) entry which is preliminary data.</text>
</comment>
<dbReference type="RefSeq" id="WP_386742518.1">
    <property type="nucleotide sequence ID" value="NZ_JBHRYA010000003.1"/>
</dbReference>
<accession>A0ABV7XGZ6</accession>
<dbReference type="InterPro" id="IPR021710">
    <property type="entry name" value="DUF3293"/>
</dbReference>